<evidence type="ECO:0000259" key="2">
    <source>
        <dbReference type="Pfam" id="PF01551"/>
    </source>
</evidence>
<reference evidence="4" key="1">
    <citation type="submission" date="2016-10" db="EMBL/GenBank/DDBJ databases">
        <authorList>
            <person name="Varghese N."/>
        </authorList>
    </citation>
    <scope>NUCLEOTIDE SEQUENCE [LARGE SCALE GENOMIC DNA]</scope>
    <source>
        <strain evidence="4">DSM 17980</strain>
    </source>
</reference>
<accession>A0A1I7FPD4</accession>
<gene>
    <name evidence="3" type="ORF">SAMN05421543_101376</name>
</gene>
<proteinExistence type="predicted"/>
<dbReference type="SUPFAM" id="SSF51261">
    <property type="entry name" value="Duplicated hybrid motif"/>
    <property type="match status" value="1"/>
</dbReference>
<dbReference type="InterPro" id="IPR011055">
    <property type="entry name" value="Dup_hybrid_motif"/>
</dbReference>
<evidence type="ECO:0000313" key="3">
    <source>
        <dbReference type="EMBL" id="SFU38040.1"/>
    </source>
</evidence>
<dbReference type="GO" id="GO:0004222">
    <property type="term" value="F:metalloendopeptidase activity"/>
    <property type="evidence" value="ECO:0007669"/>
    <property type="project" value="TreeGrafter"/>
</dbReference>
<sequence length="318" mass="35063">MYYNGNMRWAKSFTVAAVAVKLALPAYGASALWILPPTGWLDWGLRWLGTMALILWCGLGCAWHDVGWIWRKPWLSLCAVAGTLSITKLPARPVTGGVSADAILWALLGLWFGRMALAAWRGRRCPNGAVDLAFPLRHGTYVVVQGGSTKAVNYHHPHPLQTYALDVVKVNRWGVRCRGFLPAPLERYFIFGDPVYSPCAGQVVQAEGNAEDTPLPHSDPVQPAGNHLVIRADGVRVWLAHLKRGSLRVQVGDWVEPGQLVGEVGHTGNSTEPHLHVHAEVYRDDLQRHVGVPVRFDGEFLVRNAVVHRAPCDASIFF</sequence>
<keyword evidence="1" id="KW-1133">Transmembrane helix</keyword>
<keyword evidence="4" id="KW-1185">Reference proteome</keyword>
<keyword evidence="1" id="KW-0812">Transmembrane</keyword>
<evidence type="ECO:0000313" key="4">
    <source>
        <dbReference type="Proteomes" id="UP000183508"/>
    </source>
</evidence>
<organism evidence="3 4">
    <name type="scientific">Alicyclobacillus macrosporangiidus</name>
    <dbReference type="NCBI Taxonomy" id="392015"/>
    <lineage>
        <taxon>Bacteria</taxon>
        <taxon>Bacillati</taxon>
        <taxon>Bacillota</taxon>
        <taxon>Bacilli</taxon>
        <taxon>Bacillales</taxon>
        <taxon>Alicyclobacillaceae</taxon>
        <taxon>Alicyclobacillus</taxon>
    </lineage>
</organism>
<dbReference type="Pfam" id="PF01551">
    <property type="entry name" value="Peptidase_M23"/>
    <property type="match status" value="1"/>
</dbReference>
<dbReference type="InterPro" id="IPR016047">
    <property type="entry name" value="M23ase_b-sheet_dom"/>
</dbReference>
<dbReference type="STRING" id="392015.SAMN05421543_101376"/>
<dbReference type="PANTHER" id="PTHR21666">
    <property type="entry name" value="PEPTIDASE-RELATED"/>
    <property type="match status" value="1"/>
</dbReference>
<feature type="domain" description="M23ase beta-sheet core" evidence="2">
    <location>
        <begin position="192"/>
        <end position="280"/>
    </location>
</feature>
<dbReference type="PANTHER" id="PTHR21666:SF270">
    <property type="entry name" value="MUREIN HYDROLASE ACTIVATOR ENVC"/>
    <property type="match status" value="1"/>
</dbReference>
<evidence type="ECO:0000256" key="1">
    <source>
        <dbReference type="SAM" id="Phobius"/>
    </source>
</evidence>
<dbReference type="EMBL" id="FPBV01000001">
    <property type="protein sequence ID" value="SFU38040.1"/>
    <property type="molecule type" value="Genomic_DNA"/>
</dbReference>
<feature type="transmembrane region" description="Helical" evidence="1">
    <location>
        <begin position="44"/>
        <end position="62"/>
    </location>
</feature>
<name>A0A1I7FPD4_9BACL</name>
<dbReference type="CDD" id="cd12797">
    <property type="entry name" value="M23_peptidase"/>
    <property type="match status" value="1"/>
</dbReference>
<dbReference type="Proteomes" id="UP000183508">
    <property type="component" value="Unassembled WGS sequence"/>
</dbReference>
<dbReference type="InterPro" id="IPR050570">
    <property type="entry name" value="Cell_wall_metabolism_enzyme"/>
</dbReference>
<protein>
    <submittedName>
        <fullName evidence="3">Peptidase family M23</fullName>
    </submittedName>
</protein>
<dbReference type="AlphaFoldDB" id="A0A1I7FPD4"/>
<keyword evidence="1" id="KW-0472">Membrane</keyword>
<dbReference type="Gene3D" id="2.70.70.10">
    <property type="entry name" value="Glucose Permease (Domain IIA)"/>
    <property type="match status" value="1"/>
</dbReference>